<evidence type="ECO:0000256" key="1">
    <source>
        <dbReference type="SAM" id="MobiDB-lite"/>
    </source>
</evidence>
<comment type="caution">
    <text evidence="2">The sequence shown here is derived from an EMBL/GenBank/DDBJ whole genome shotgun (WGS) entry which is preliminary data.</text>
</comment>
<feature type="compositionally biased region" description="Basic and acidic residues" evidence="1">
    <location>
        <begin position="1"/>
        <end position="10"/>
    </location>
</feature>
<feature type="region of interest" description="Disordered" evidence="1">
    <location>
        <begin position="1"/>
        <end position="59"/>
    </location>
</feature>
<proteinExistence type="predicted"/>
<accession>A0A0F9A5I6</accession>
<reference evidence="2" key="1">
    <citation type="journal article" date="2015" name="Nature">
        <title>Complex archaea that bridge the gap between prokaryotes and eukaryotes.</title>
        <authorList>
            <person name="Spang A."/>
            <person name="Saw J.H."/>
            <person name="Jorgensen S.L."/>
            <person name="Zaremba-Niedzwiedzka K."/>
            <person name="Martijn J."/>
            <person name="Lind A.E."/>
            <person name="van Eijk R."/>
            <person name="Schleper C."/>
            <person name="Guy L."/>
            <person name="Ettema T.J."/>
        </authorList>
    </citation>
    <scope>NUCLEOTIDE SEQUENCE</scope>
</reference>
<sequence>MRTEQSHFDALRMSAGTLYDPAGGSNPRRLRPRKRAPQSAPPVPVADVARRETDTDADVGELRRILAETASAPAPRPGCYCASADRSRATLCFVCACRALRARFSEMEAVVDGLLASWGVAVSNAGDDDDDQCLRTP</sequence>
<organism evidence="2">
    <name type="scientific">marine sediment metagenome</name>
    <dbReference type="NCBI Taxonomy" id="412755"/>
    <lineage>
        <taxon>unclassified sequences</taxon>
        <taxon>metagenomes</taxon>
        <taxon>ecological metagenomes</taxon>
    </lineage>
</organism>
<dbReference type="EMBL" id="LAZR01044372">
    <property type="protein sequence ID" value="KKL04819.1"/>
    <property type="molecule type" value="Genomic_DNA"/>
</dbReference>
<name>A0A0F9A5I6_9ZZZZ</name>
<evidence type="ECO:0000313" key="2">
    <source>
        <dbReference type="EMBL" id="KKL04819.1"/>
    </source>
</evidence>
<protein>
    <submittedName>
        <fullName evidence="2">Uncharacterized protein</fullName>
    </submittedName>
</protein>
<feature type="compositionally biased region" description="Basic and acidic residues" evidence="1">
    <location>
        <begin position="48"/>
        <end position="59"/>
    </location>
</feature>
<gene>
    <name evidence="2" type="ORF">LCGC14_2612250</name>
</gene>
<dbReference type="AlphaFoldDB" id="A0A0F9A5I6"/>